<comment type="caution">
    <text evidence="6">The sequence shown here is derived from an EMBL/GenBank/DDBJ whole genome shotgun (WGS) entry which is preliminary data.</text>
</comment>
<protein>
    <submittedName>
        <fullName evidence="6">Fungal-specific transcription factor domain-containing protein</fullName>
    </submittedName>
</protein>
<reference evidence="6" key="1">
    <citation type="submission" date="2023-06" db="EMBL/GenBank/DDBJ databases">
        <title>Genome-scale phylogeny and comparative genomics of the fungal order Sordariales.</title>
        <authorList>
            <consortium name="Lawrence Berkeley National Laboratory"/>
            <person name="Hensen N."/>
            <person name="Bonometti L."/>
            <person name="Westerberg I."/>
            <person name="Brannstrom I.O."/>
            <person name="Guillou S."/>
            <person name="Cros-Aarteil S."/>
            <person name="Calhoun S."/>
            <person name="Haridas S."/>
            <person name="Kuo A."/>
            <person name="Mondo S."/>
            <person name="Pangilinan J."/>
            <person name="Riley R."/>
            <person name="Labutti K."/>
            <person name="Andreopoulos B."/>
            <person name="Lipzen A."/>
            <person name="Chen C."/>
            <person name="Yanf M."/>
            <person name="Daum C."/>
            <person name="Ng V."/>
            <person name="Clum A."/>
            <person name="Steindorff A."/>
            <person name="Ohm R."/>
            <person name="Martin F."/>
            <person name="Silar P."/>
            <person name="Natvig D."/>
            <person name="Lalanne C."/>
            <person name="Gautier V."/>
            <person name="Ament-Velasquez S.L."/>
            <person name="Kruys A."/>
            <person name="Hutchinson M.I."/>
            <person name="Powell A.J."/>
            <person name="Barry K."/>
            <person name="Miller A.N."/>
            <person name="Grigoriev I.V."/>
            <person name="Debuchy R."/>
            <person name="Gladieux P."/>
            <person name="Thoren M.H."/>
            <person name="Johannesson H."/>
        </authorList>
    </citation>
    <scope>NUCLEOTIDE SEQUENCE</scope>
    <source>
        <strain evidence="6">8032-3</strain>
    </source>
</reference>
<dbReference type="AlphaFoldDB" id="A0AAJ0C0C4"/>
<dbReference type="GO" id="GO:0006351">
    <property type="term" value="P:DNA-templated transcription"/>
    <property type="evidence" value="ECO:0007669"/>
    <property type="project" value="InterPro"/>
</dbReference>
<evidence type="ECO:0000256" key="2">
    <source>
        <dbReference type="ARBA" id="ARBA00023242"/>
    </source>
</evidence>
<keyword evidence="1" id="KW-0479">Metal-binding</keyword>
<dbReference type="PROSITE" id="PS50048">
    <property type="entry name" value="ZN2_CY6_FUNGAL_2"/>
    <property type="match status" value="1"/>
</dbReference>
<dbReference type="Pfam" id="PF04082">
    <property type="entry name" value="Fungal_trans"/>
    <property type="match status" value="1"/>
</dbReference>
<feature type="transmembrane region" description="Helical" evidence="4">
    <location>
        <begin position="552"/>
        <end position="574"/>
    </location>
</feature>
<evidence type="ECO:0000256" key="4">
    <source>
        <dbReference type="SAM" id="Phobius"/>
    </source>
</evidence>
<dbReference type="InterPro" id="IPR050797">
    <property type="entry name" value="Carb_Metab_Trans_Reg"/>
</dbReference>
<evidence type="ECO:0000256" key="1">
    <source>
        <dbReference type="ARBA" id="ARBA00022723"/>
    </source>
</evidence>
<sequence length="689" mass="78142">MEIITPADYQSGTRKRPRRSGRPCDACRKRKTRCVLANDGERQCVHCQLRGSPCTFERDPPGRMPSIPGLSGGDPGPRTAQTEEQMSVSEAPSPTSPEHAEIIAGNSADERRRAEASTSATSESEFVPGTLTLGLAQTRFAELYGLGSDMEPILMRHRPYDPLTQEFSLETHAIRRVLERDSGLVGYPLTFHMVSDEKALEFDATHSQIDAIEACVRPHGPRLVELFWRHVQPCYPLVHKEFFMQNYNRSYRQISGPLLGAVYLSALRWWSYDPELSIRPMPDSALLRRMLHQAISSSYHRPKLSSIQAILLLLQCQPEDPLNPDHTYEWGLTCQALAIGQCLGLHLDASDWSIPAWEKNVRKRLSWALYMQDRWTALAYGRPVHIHHEDWTVRELSNLDFIDCDNSGLDDERRSIGATGKLQFILMVRLAQILSSVLSSFYTARTCFDQDTALLYQRAQPILDQLQDWYRSIPSSLHMNITYQRKLSFHGHLHFSYYGVAIALLRRLIRSTALPPACLDNQVLSDVRQFALQTAQSAIGFVMNLRPDQLEAFWYFTSPYLFALVGSFTTLLLVTSLSSQERSFWQETLNSYLWNLRMMSKSSEPMRYAVNRLEGAILRGLEHALAVNLDEPPDDNVSPMMANYSTQPFEFTDFGDWDLAADVNGAFDLLRGVDMDPNVLMPGGPMRSG</sequence>
<keyword evidence="4" id="KW-0812">Transmembrane</keyword>
<dbReference type="PANTHER" id="PTHR31668:SF4">
    <property type="entry name" value="TRANSCRIPTIONAL ACTIVATOR PROTEIN DAL81"/>
    <property type="match status" value="1"/>
</dbReference>
<proteinExistence type="predicted"/>
<dbReference type="GO" id="GO:0001080">
    <property type="term" value="P:nitrogen catabolite activation of transcription from RNA polymerase II promoter"/>
    <property type="evidence" value="ECO:0007669"/>
    <property type="project" value="TreeGrafter"/>
</dbReference>
<evidence type="ECO:0000313" key="7">
    <source>
        <dbReference type="Proteomes" id="UP001244011"/>
    </source>
</evidence>
<dbReference type="InterPro" id="IPR001138">
    <property type="entry name" value="Zn2Cys6_DnaBD"/>
</dbReference>
<dbReference type="GeneID" id="85307786"/>
<dbReference type="RefSeq" id="XP_060283779.1">
    <property type="nucleotide sequence ID" value="XM_060424599.1"/>
</dbReference>
<dbReference type="PANTHER" id="PTHR31668">
    <property type="entry name" value="GLUCOSE TRANSPORT TRANSCRIPTION REGULATOR RGT1-RELATED-RELATED"/>
    <property type="match status" value="1"/>
</dbReference>
<dbReference type="SUPFAM" id="SSF57701">
    <property type="entry name" value="Zn2/Cys6 DNA-binding domain"/>
    <property type="match status" value="1"/>
</dbReference>
<dbReference type="PROSITE" id="PS00463">
    <property type="entry name" value="ZN2_CY6_FUNGAL_1"/>
    <property type="match status" value="1"/>
</dbReference>
<organism evidence="6 7">
    <name type="scientific">Phialemonium atrogriseum</name>
    <dbReference type="NCBI Taxonomy" id="1093897"/>
    <lineage>
        <taxon>Eukaryota</taxon>
        <taxon>Fungi</taxon>
        <taxon>Dikarya</taxon>
        <taxon>Ascomycota</taxon>
        <taxon>Pezizomycotina</taxon>
        <taxon>Sordariomycetes</taxon>
        <taxon>Sordariomycetidae</taxon>
        <taxon>Cephalothecales</taxon>
        <taxon>Cephalothecaceae</taxon>
        <taxon>Phialemonium</taxon>
    </lineage>
</organism>
<dbReference type="Proteomes" id="UP001244011">
    <property type="component" value="Unassembled WGS sequence"/>
</dbReference>
<dbReference type="CDD" id="cd00067">
    <property type="entry name" value="GAL4"/>
    <property type="match status" value="1"/>
</dbReference>
<dbReference type="CDD" id="cd12148">
    <property type="entry name" value="fungal_TF_MHR"/>
    <property type="match status" value="1"/>
</dbReference>
<evidence type="ECO:0000259" key="5">
    <source>
        <dbReference type="PROSITE" id="PS50048"/>
    </source>
</evidence>
<dbReference type="GO" id="GO:0000981">
    <property type="term" value="F:DNA-binding transcription factor activity, RNA polymerase II-specific"/>
    <property type="evidence" value="ECO:0007669"/>
    <property type="project" value="InterPro"/>
</dbReference>
<name>A0AAJ0C0C4_9PEZI</name>
<dbReference type="Pfam" id="PF00172">
    <property type="entry name" value="Zn_clus"/>
    <property type="match status" value="1"/>
</dbReference>
<evidence type="ECO:0000256" key="3">
    <source>
        <dbReference type="SAM" id="MobiDB-lite"/>
    </source>
</evidence>
<keyword evidence="4" id="KW-1133">Transmembrane helix</keyword>
<keyword evidence="4" id="KW-0472">Membrane</keyword>
<keyword evidence="2" id="KW-0539">Nucleus</keyword>
<feature type="domain" description="Zn(2)-C6 fungal-type" evidence="5">
    <location>
        <begin position="23"/>
        <end position="56"/>
    </location>
</feature>
<dbReference type="InterPro" id="IPR036864">
    <property type="entry name" value="Zn2-C6_fun-type_DNA-bd_sf"/>
</dbReference>
<dbReference type="EMBL" id="MU839008">
    <property type="protein sequence ID" value="KAK1767566.1"/>
    <property type="molecule type" value="Genomic_DNA"/>
</dbReference>
<feature type="region of interest" description="Disordered" evidence="3">
    <location>
        <begin position="51"/>
        <end position="124"/>
    </location>
</feature>
<dbReference type="InterPro" id="IPR007219">
    <property type="entry name" value="XnlR_reg_dom"/>
</dbReference>
<evidence type="ECO:0000313" key="6">
    <source>
        <dbReference type="EMBL" id="KAK1767566.1"/>
    </source>
</evidence>
<accession>A0AAJ0C0C4</accession>
<feature type="region of interest" description="Disordered" evidence="3">
    <location>
        <begin position="1"/>
        <end position="25"/>
    </location>
</feature>
<dbReference type="SMART" id="SM00906">
    <property type="entry name" value="Fungal_trans"/>
    <property type="match status" value="1"/>
</dbReference>
<dbReference type="Gene3D" id="4.10.240.10">
    <property type="entry name" value="Zn(2)-C6 fungal-type DNA-binding domain"/>
    <property type="match status" value="1"/>
</dbReference>
<feature type="compositionally biased region" description="Polar residues" evidence="3">
    <location>
        <begin position="79"/>
        <end position="93"/>
    </location>
</feature>
<gene>
    <name evidence="6" type="ORF">QBC33DRAFT_451149</name>
</gene>
<dbReference type="GO" id="GO:0005634">
    <property type="term" value="C:nucleus"/>
    <property type="evidence" value="ECO:0007669"/>
    <property type="project" value="TreeGrafter"/>
</dbReference>
<keyword evidence="7" id="KW-1185">Reference proteome</keyword>
<dbReference type="GO" id="GO:0003677">
    <property type="term" value="F:DNA binding"/>
    <property type="evidence" value="ECO:0007669"/>
    <property type="project" value="InterPro"/>
</dbReference>
<dbReference type="GO" id="GO:0008270">
    <property type="term" value="F:zinc ion binding"/>
    <property type="evidence" value="ECO:0007669"/>
    <property type="project" value="InterPro"/>
</dbReference>
<dbReference type="SMART" id="SM00066">
    <property type="entry name" value="GAL4"/>
    <property type="match status" value="1"/>
</dbReference>